<dbReference type="InterPro" id="IPR015881">
    <property type="entry name" value="ARHD_Rieske_2Fe_2S"/>
</dbReference>
<dbReference type="Gene3D" id="3.90.380.10">
    <property type="entry name" value="Naphthalene 1,2-dioxygenase Alpha Subunit, Chain A, domain 1"/>
    <property type="match status" value="2"/>
</dbReference>
<keyword evidence="6" id="KW-0411">Iron-sulfur</keyword>
<evidence type="ECO:0000256" key="7">
    <source>
        <dbReference type="ARBA" id="ARBA00023027"/>
    </source>
</evidence>
<evidence type="ECO:0000256" key="5">
    <source>
        <dbReference type="ARBA" id="ARBA00023004"/>
    </source>
</evidence>
<dbReference type="Proteomes" id="UP000249720">
    <property type="component" value="Unassembled WGS sequence"/>
</dbReference>
<organism evidence="9 10">
    <name type="scientific">Hydrotalea sandarakina</name>
    <dbReference type="NCBI Taxonomy" id="1004304"/>
    <lineage>
        <taxon>Bacteria</taxon>
        <taxon>Pseudomonadati</taxon>
        <taxon>Bacteroidota</taxon>
        <taxon>Chitinophagia</taxon>
        <taxon>Chitinophagales</taxon>
        <taxon>Chitinophagaceae</taxon>
        <taxon>Hydrotalea</taxon>
    </lineage>
</organism>
<evidence type="ECO:0000313" key="10">
    <source>
        <dbReference type="Proteomes" id="UP000249720"/>
    </source>
</evidence>
<sequence>MKPLYVHPDIAYAKTIDTDFYLNPAYFEASKENIFAPSWQYLGETGMLNDNTTVYPITLLPDYLHEPLILTRDNAQQIHCLSNVCNHRGNILIPAACKAKHLRCQYHGRLFQLDGRFISMPEFQGVQNFIPENNHLPELPLYRLGNLLFTQLKPGPSPDTYFKEMMQRVYWLPIDQMVYRPDLSATYEVNAHWALYCENYLEGFHIPFVHPQLNAILNFKEYTTEIFPYSNLQVGVAKAGDVCFNIPADAPDAGKAIAAYYFWVFPNMMFNFYPWGLSLNVVEPKTPSHCTVRFIAFVYDESKLGSGAGSGLNTVEMEDEAVVQQVQKGIRSRFYHHGRYSVLHEKGTHHFHRLLANSFTNA</sequence>
<accession>A0A2W7S4U8</accession>
<keyword evidence="10" id="KW-1185">Reference proteome</keyword>
<evidence type="ECO:0000256" key="4">
    <source>
        <dbReference type="ARBA" id="ARBA00023002"/>
    </source>
</evidence>
<dbReference type="GO" id="GO:0004497">
    <property type="term" value="F:monooxygenase activity"/>
    <property type="evidence" value="ECO:0007669"/>
    <property type="project" value="UniProtKB-KW"/>
</dbReference>
<dbReference type="SUPFAM" id="SSF50022">
    <property type="entry name" value="ISP domain"/>
    <property type="match status" value="1"/>
</dbReference>
<keyword evidence="7" id="KW-0520">NAD</keyword>
<gene>
    <name evidence="9" type="ORF">LX80_01769</name>
</gene>
<dbReference type="Pfam" id="PF00355">
    <property type="entry name" value="Rieske"/>
    <property type="match status" value="1"/>
</dbReference>
<evidence type="ECO:0000313" key="9">
    <source>
        <dbReference type="EMBL" id="PZX62287.1"/>
    </source>
</evidence>
<evidence type="ECO:0000259" key="8">
    <source>
        <dbReference type="PROSITE" id="PS51296"/>
    </source>
</evidence>
<reference evidence="9 10" key="1">
    <citation type="submission" date="2018-06" db="EMBL/GenBank/DDBJ databases">
        <title>Genomic Encyclopedia of Archaeal and Bacterial Type Strains, Phase II (KMG-II): from individual species to whole genera.</title>
        <authorList>
            <person name="Goeker M."/>
        </authorList>
    </citation>
    <scope>NUCLEOTIDE SEQUENCE [LARGE SCALE GENOMIC DNA]</scope>
    <source>
        <strain evidence="9 10">DSM 23241</strain>
    </source>
</reference>
<dbReference type="RefSeq" id="WP_111295389.1">
    <property type="nucleotide sequence ID" value="NZ_QKZV01000005.1"/>
</dbReference>
<dbReference type="Gene3D" id="2.102.10.10">
    <property type="entry name" value="Rieske [2Fe-2S] iron-sulphur domain"/>
    <property type="match status" value="1"/>
</dbReference>
<keyword evidence="3" id="KW-0479">Metal-binding</keyword>
<dbReference type="PROSITE" id="PS00570">
    <property type="entry name" value="RING_HYDROXYL_ALPHA"/>
    <property type="match status" value="1"/>
</dbReference>
<dbReference type="AlphaFoldDB" id="A0A2W7S4U8"/>
<comment type="cofactor">
    <cofactor evidence="1">
        <name>Fe cation</name>
        <dbReference type="ChEBI" id="CHEBI:24875"/>
    </cofactor>
</comment>
<name>A0A2W7S4U8_9BACT</name>
<keyword evidence="5" id="KW-0408">Iron</keyword>
<protein>
    <submittedName>
        <fullName evidence="9">Choline monooxygenase</fullName>
    </submittedName>
</protein>
<keyword evidence="9" id="KW-0503">Monooxygenase</keyword>
<keyword evidence="4" id="KW-0560">Oxidoreductase</keyword>
<dbReference type="InterPro" id="IPR001663">
    <property type="entry name" value="Rng_hydr_dOase-A"/>
</dbReference>
<dbReference type="InterPro" id="IPR015879">
    <property type="entry name" value="Ring_hydroxy_dOase_asu_C_dom"/>
</dbReference>
<dbReference type="PROSITE" id="PS51296">
    <property type="entry name" value="RIESKE"/>
    <property type="match status" value="1"/>
</dbReference>
<dbReference type="GO" id="GO:0005506">
    <property type="term" value="F:iron ion binding"/>
    <property type="evidence" value="ECO:0007669"/>
    <property type="project" value="InterPro"/>
</dbReference>
<dbReference type="PANTHER" id="PTHR43756">
    <property type="entry name" value="CHOLINE MONOOXYGENASE, CHLOROPLASTIC"/>
    <property type="match status" value="1"/>
</dbReference>
<dbReference type="SUPFAM" id="SSF55961">
    <property type="entry name" value="Bet v1-like"/>
    <property type="match status" value="1"/>
</dbReference>
<dbReference type="EMBL" id="QKZV01000005">
    <property type="protein sequence ID" value="PZX62287.1"/>
    <property type="molecule type" value="Genomic_DNA"/>
</dbReference>
<dbReference type="PANTHER" id="PTHR43756:SF5">
    <property type="entry name" value="CHOLINE MONOOXYGENASE, CHLOROPLASTIC"/>
    <property type="match status" value="1"/>
</dbReference>
<dbReference type="CDD" id="cd03469">
    <property type="entry name" value="Rieske_RO_Alpha_N"/>
    <property type="match status" value="1"/>
</dbReference>
<evidence type="ECO:0000256" key="6">
    <source>
        <dbReference type="ARBA" id="ARBA00023014"/>
    </source>
</evidence>
<dbReference type="InterPro" id="IPR017941">
    <property type="entry name" value="Rieske_2Fe-2S"/>
</dbReference>
<dbReference type="OrthoDB" id="9800776at2"/>
<evidence type="ECO:0000256" key="1">
    <source>
        <dbReference type="ARBA" id="ARBA00001962"/>
    </source>
</evidence>
<dbReference type="Pfam" id="PF00848">
    <property type="entry name" value="Ring_hydroxyl_A"/>
    <property type="match status" value="1"/>
</dbReference>
<dbReference type="GO" id="GO:0051537">
    <property type="term" value="F:2 iron, 2 sulfur cluster binding"/>
    <property type="evidence" value="ECO:0007669"/>
    <property type="project" value="UniProtKB-KW"/>
</dbReference>
<proteinExistence type="predicted"/>
<evidence type="ECO:0000256" key="3">
    <source>
        <dbReference type="ARBA" id="ARBA00022723"/>
    </source>
</evidence>
<evidence type="ECO:0000256" key="2">
    <source>
        <dbReference type="ARBA" id="ARBA00022714"/>
    </source>
</evidence>
<keyword evidence="2" id="KW-0001">2Fe-2S</keyword>
<comment type="caution">
    <text evidence="9">The sequence shown here is derived from an EMBL/GenBank/DDBJ whole genome shotgun (WGS) entry which is preliminary data.</text>
</comment>
<dbReference type="InterPro" id="IPR036922">
    <property type="entry name" value="Rieske_2Fe-2S_sf"/>
</dbReference>
<feature type="domain" description="Rieske" evidence="8">
    <location>
        <begin position="39"/>
        <end position="150"/>
    </location>
</feature>